<dbReference type="Proteomes" id="UP000184315">
    <property type="component" value="Unassembled WGS sequence"/>
</dbReference>
<evidence type="ECO:0000256" key="1">
    <source>
        <dbReference type="SAM" id="SignalP"/>
    </source>
</evidence>
<organism evidence="3 4">
    <name type="scientific">Planktothrix tepida PCC 9214</name>
    <dbReference type="NCBI Taxonomy" id="671072"/>
    <lineage>
        <taxon>Bacteria</taxon>
        <taxon>Bacillati</taxon>
        <taxon>Cyanobacteriota</taxon>
        <taxon>Cyanophyceae</taxon>
        <taxon>Oscillatoriophycideae</taxon>
        <taxon>Oscillatoriales</taxon>
        <taxon>Microcoleaceae</taxon>
        <taxon>Planktothrix</taxon>
    </lineage>
</organism>
<dbReference type="PANTHER" id="PTHR37957:SF1">
    <property type="entry name" value="PHYTASE-LIKE DOMAIN-CONTAINING PROTEIN"/>
    <property type="match status" value="1"/>
</dbReference>
<reference evidence="4" key="1">
    <citation type="submission" date="2015-10" db="EMBL/GenBank/DDBJ databases">
        <authorList>
            <person name="Regsiter A."/>
            <person name="william w."/>
        </authorList>
    </citation>
    <scope>NUCLEOTIDE SEQUENCE [LARGE SCALE GENOMIC DNA]</scope>
</reference>
<dbReference type="PANTHER" id="PTHR37957">
    <property type="entry name" value="BLR7070 PROTEIN"/>
    <property type="match status" value="1"/>
</dbReference>
<dbReference type="PROSITE" id="PS51257">
    <property type="entry name" value="PROKAR_LIPOPROTEIN"/>
    <property type="match status" value="1"/>
</dbReference>
<protein>
    <recommendedName>
        <fullName evidence="2">Phytase-like domain-containing protein</fullName>
    </recommendedName>
</protein>
<dbReference type="AlphaFoldDB" id="A0A1J1LQC8"/>
<evidence type="ECO:0000313" key="4">
    <source>
        <dbReference type="Proteomes" id="UP000184315"/>
    </source>
</evidence>
<keyword evidence="1" id="KW-0732">Signal</keyword>
<dbReference type="InterPro" id="IPR027372">
    <property type="entry name" value="Phytase-like_dom"/>
</dbReference>
<keyword evidence="4" id="KW-1185">Reference proteome</keyword>
<dbReference type="RefSeq" id="WP_245824322.1">
    <property type="nucleotide sequence ID" value="NZ_LN889812.1"/>
</dbReference>
<feature type="signal peptide" evidence="1">
    <location>
        <begin position="1"/>
        <end position="34"/>
    </location>
</feature>
<dbReference type="Pfam" id="PF13449">
    <property type="entry name" value="Phytase-like"/>
    <property type="match status" value="1"/>
</dbReference>
<dbReference type="EMBL" id="CZDF01000171">
    <property type="protein sequence ID" value="CUR34210.1"/>
    <property type="molecule type" value="Genomic_DNA"/>
</dbReference>
<feature type="chain" id="PRO_5009619404" description="Phytase-like domain-containing protein" evidence="1">
    <location>
        <begin position="35"/>
        <end position="382"/>
    </location>
</feature>
<accession>A0A1J1LQC8</accession>
<name>A0A1J1LQC8_9CYAN</name>
<proteinExistence type="predicted"/>
<evidence type="ECO:0000259" key="2">
    <source>
        <dbReference type="Pfam" id="PF13449"/>
    </source>
</evidence>
<evidence type="ECO:0000313" key="3">
    <source>
        <dbReference type="EMBL" id="CUR34210.1"/>
    </source>
</evidence>
<feature type="domain" description="Phytase-like" evidence="2">
    <location>
        <begin position="81"/>
        <end position="368"/>
    </location>
</feature>
<gene>
    <name evidence="3" type="ORF">PL9214640217</name>
</gene>
<dbReference type="STRING" id="671072.PL9214640217"/>
<sequence length="382" mass="42826">MRVGKKYKSFFKNLAILFCSLVFLTACSIPQVSAEERMFVDLSLSFLGKYELSNSTTLKHQSVEKLSSLTYQVPGYGTSTDSRIRFYGLSDTAKTESPAKFYTLNFTLDPSESIPLKDITIDGLTILKDKQDQPLLENQVYPESIAFSPRHSVFISTENLENVNTPPLIAEYDLITGQLKNTVPLSPFYFPQFNESEQTQGVEPKFGFKGLTISPDGFSPDGRDPFRLFTVTEKPLIQDRDPENSTKLRLLHYVIADRASFLVSETLYLLDETSQRLVDIAAAKGGILLSLEQSKDTGKIYQLFTGDATDTSRMVSLQGDLIKVQPVRKKLLLDLQDLGISLQQLNGMTLGSRLPDGNQSLVLMGEDDYHKTQVLFFSFKQS</sequence>